<evidence type="ECO:0000256" key="3">
    <source>
        <dbReference type="SAM" id="Phobius"/>
    </source>
</evidence>
<dbReference type="EMBL" id="ML735220">
    <property type="protein sequence ID" value="KAE8395044.1"/>
    <property type="molecule type" value="Genomic_DNA"/>
</dbReference>
<protein>
    <submittedName>
        <fullName evidence="4">Uncharacterized protein</fullName>
    </submittedName>
</protein>
<evidence type="ECO:0000256" key="1">
    <source>
        <dbReference type="ARBA" id="ARBA00004685"/>
    </source>
</evidence>
<keyword evidence="3" id="KW-0812">Transmembrane</keyword>
<sequence>MAIWTTIRSRFKTFTKRPDAYQRIDDEQTKDLSQKWKSAPMIESTVVNPDLPQSLTNLPTMILFTSAMIFAISLLLRGLMRGYMSFDRPCTERLSAWAPMLEAVEYEWTQYNSDQLSTEFAGSPTSETETNWMNQYHHGFIPYPYDQIARLNKSTERDWWIHDGKLVTLTEWAHQVHCLGLIRQWIYRDQFDYSDFTNTSSVRFHIHKNHCFLILKTMIECQADVTPVLFEKDLSGVGAWKLRDAPRKCRRNQALVEFIEENKICGLECAPEDLE</sequence>
<feature type="transmembrane region" description="Helical" evidence="3">
    <location>
        <begin position="58"/>
        <end position="76"/>
    </location>
</feature>
<accession>A0A5N7CLG4</accession>
<dbReference type="Pfam" id="PF11807">
    <property type="entry name" value="UstYa"/>
    <property type="match status" value="1"/>
</dbReference>
<dbReference type="PANTHER" id="PTHR33365:SF4">
    <property type="entry name" value="CYCLOCHLOROTINE BIOSYNTHESIS PROTEIN O"/>
    <property type="match status" value="1"/>
</dbReference>
<organism evidence="4">
    <name type="scientific">Petromyces alliaceus</name>
    <name type="common">Aspergillus alliaceus</name>
    <dbReference type="NCBI Taxonomy" id="209559"/>
    <lineage>
        <taxon>Eukaryota</taxon>
        <taxon>Fungi</taxon>
        <taxon>Dikarya</taxon>
        <taxon>Ascomycota</taxon>
        <taxon>Pezizomycotina</taxon>
        <taxon>Eurotiomycetes</taxon>
        <taxon>Eurotiomycetidae</taxon>
        <taxon>Eurotiales</taxon>
        <taxon>Aspergillaceae</taxon>
        <taxon>Aspergillus</taxon>
        <taxon>Aspergillus subgen. Circumdati</taxon>
    </lineage>
</organism>
<evidence type="ECO:0000256" key="2">
    <source>
        <dbReference type="ARBA" id="ARBA00035112"/>
    </source>
</evidence>
<dbReference type="InterPro" id="IPR021765">
    <property type="entry name" value="UstYa-like"/>
</dbReference>
<proteinExistence type="inferred from homology"/>
<dbReference type="Proteomes" id="UP000326877">
    <property type="component" value="Unassembled WGS sequence"/>
</dbReference>
<dbReference type="OrthoDB" id="3687641at2759"/>
<evidence type="ECO:0000313" key="4">
    <source>
        <dbReference type="EMBL" id="KAE8395044.1"/>
    </source>
</evidence>
<dbReference type="AlphaFoldDB" id="A0A5N7CLG4"/>
<gene>
    <name evidence="4" type="ORF">BDV23DRAFT_179032</name>
</gene>
<comment type="pathway">
    <text evidence="1">Mycotoxin biosynthesis.</text>
</comment>
<dbReference type="GO" id="GO:0043386">
    <property type="term" value="P:mycotoxin biosynthetic process"/>
    <property type="evidence" value="ECO:0007669"/>
    <property type="project" value="InterPro"/>
</dbReference>
<name>A0A5N7CLG4_PETAA</name>
<keyword evidence="3" id="KW-1133">Transmembrane helix</keyword>
<reference evidence="4" key="1">
    <citation type="submission" date="2019-04" db="EMBL/GenBank/DDBJ databases">
        <title>Friends and foes A comparative genomics studyof 23 Aspergillus species from section Flavi.</title>
        <authorList>
            <consortium name="DOE Joint Genome Institute"/>
            <person name="Kjaerbolling I."/>
            <person name="Vesth T."/>
            <person name="Frisvad J.C."/>
            <person name="Nybo J.L."/>
            <person name="Theobald S."/>
            <person name="Kildgaard S."/>
            <person name="Isbrandt T."/>
            <person name="Kuo A."/>
            <person name="Sato A."/>
            <person name="Lyhne E.K."/>
            <person name="Kogle M.E."/>
            <person name="Wiebenga A."/>
            <person name="Kun R.S."/>
            <person name="Lubbers R.J."/>
            <person name="Makela M.R."/>
            <person name="Barry K."/>
            <person name="Chovatia M."/>
            <person name="Clum A."/>
            <person name="Daum C."/>
            <person name="Haridas S."/>
            <person name="He G."/>
            <person name="LaButti K."/>
            <person name="Lipzen A."/>
            <person name="Mondo S."/>
            <person name="Riley R."/>
            <person name="Salamov A."/>
            <person name="Simmons B.A."/>
            <person name="Magnuson J.K."/>
            <person name="Henrissat B."/>
            <person name="Mortensen U.H."/>
            <person name="Larsen T.O."/>
            <person name="Devries R.P."/>
            <person name="Grigoriev I.V."/>
            <person name="Machida M."/>
            <person name="Baker S.E."/>
            <person name="Andersen M.R."/>
        </authorList>
    </citation>
    <scope>NUCLEOTIDE SEQUENCE [LARGE SCALE GENOMIC DNA]</scope>
    <source>
        <strain evidence="4">IBT 14317</strain>
    </source>
</reference>
<comment type="similarity">
    <text evidence="2">Belongs to the ustYa family.</text>
</comment>
<dbReference type="PANTHER" id="PTHR33365">
    <property type="entry name" value="YALI0B05434P"/>
    <property type="match status" value="1"/>
</dbReference>
<keyword evidence="3" id="KW-0472">Membrane</keyword>